<evidence type="ECO:0000313" key="3">
    <source>
        <dbReference type="Proteomes" id="UP000078544"/>
    </source>
</evidence>
<accession>A0A162INV1</accession>
<dbReference type="InterPro" id="IPR029058">
    <property type="entry name" value="AB_hydrolase_fold"/>
</dbReference>
<dbReference type="PANTHER" id="PTHR42103:SF2">
    <property type="entry name" value="AB HYDROLASE-1 DOMAIN-CONTAINING PROTEIN"/>
    <property type="match status" value="1"/>
</dbReference>
<dbReference type="OrthoDB" id="10260961at2759"/>
<name>A0A162INV1_9HYPO</name>
<evidence type="ECO:0000256" key="1">
    <source>
        <dbReference type="SAM" id="MobiDB-lite"/>
    </source>
</evidence>
<dbReference type="AlphaFoldDB" id="A0A162INV1"/>
<feature type="region of interest" description="Disordered" evidence="1">
    <location>
        <begin position="50"/>
        <end position="97"/>
    </location>
</feature>
<feature type="compositionally biased region" description="Polar residues" evidence="1">
    <location>
        <begin position="59"/>
        <end position="68"/>
    </location>
</feature>
<dbReference type="STRING" id="1081109.A0A162INV1"/>
<organism evidence="2 3">
    <name type="scientific">Moelleriella libera RCEF 2490</name>
    <dbReference type="NCBI Taxonomy" id="1081109"/>
    <lineage>
        <taxon>Eukaryota</taxon>
        <taxon>Fungi</taxon>
        <taxon>Dikarya</taxon>
        <taxon>Ascomycota</taxon>
        <taxon>Pezizomycotina</taxon>
        <taxon>Sordariomycetes</taxon>
        <taxon>Hypocreomycetidae</taxon>
        <taxon>Hypocreales</taxon>
        <taxon>Clavicipitaceae</taxon>
        <taxon>Moelleriella</taxon>
    </lineage>
</organism>
<sequence>MGGYSYGAMVTTLLRPLSELLVPFASPELGCVAAEIRMRAQSLAEQQNHLLFKPRSTGPRAQNLNGSRNRPGALRVGGEEGGRSPRASHDSSVRRSFSLDADDKIRKSINDFMTKRRVQHGRRSDGQCGHPEEASVNPTTGYTSNERVGQSDELILPPIVDLVQPRPAYLLISPLQGLVTHLATMSLISFWHKPHDNAAEQKLILFPTLAVFGDQDVFVSVGKLRSWTKKLSGVNRSLFVGHEVAGAGHFWAEEGALCIMVEKVGAFAEGLMRGCVEVD</sequence>
<gene>
    <name evidence="2" type="ORF">AAL_03891</name>
</gene>
<proteinExistence type="predicted"/>
<evidence type="ECO:0000313" key="2">
    <source>
        <dbReference type="EMBL" id="KZZ96662.1"/>
    </source>
</evidence>
<feature type="compositionally biased region" description="Basic and acidic residues" evidence="1">
    <location>
        <begin position="77"/>
        <end position="93"/>
    </location>
</feature>
<reference evidence="2 3" key="1">
    <citation type="journal article" date="2016" name="Genome Biol. Evol.">
        <title>Divergent and convergent evolution of fungal pathogenicity.</title>
        <authorList>
            <person name="Shang Y."/>
            <person name="Xiao G."/>
            <person name="Zheng P."/>
            <person name="Cen K."/>
            <person name="Zhan S."/>
            <person name="Wang C."/>
        </authorList>
    </citation>
    <scope>NUCLEOTIDE SEQUENCE [LARGE SCALE GENOMIC DNA]</scope>
    <source>
        <strain evidence="2 3">RCEF 2490</strain>
    </source>
</reference>
<dbReference type="Proteomes" id="UP000078544">
    <property type="component" value="Unassembled WGS sequence"/>
</dbReference>
<protein>
    <submittedName>
        <fullName evidence="2">Uncharacterized protein</fullName>
    </submittedName>
</protein>
<keyword evidence="3" id="KW-1185">Reference proteome</keyword>
<comment type="caution">
    <text evidence="2">The sequence shown here is derived from an EMBL/GenBank/DDBJ whole genome shotgun (WGS) entry which is preliminary data.</text>
</comment>
<feature type="compositionally biased region" description="Polar residues" evidence="1">
    <location>
        <begin position="136"/>
        <end position="148"/>
    </location>
</feature>
<dbReference type="EMBL" id="AZGY01000007">
    <property type="protein sequence ID" value="KZZ96662.1"/>
    <property type="molecule type" value="Genomic_DNA"/>
</dbReference>
<dbReference type="PANTHER" id="PTHR42103">
    <property type="entry name" value="ALPHA/BETA-HYDROLASES SUPERFAMILY PROTEIN"/>
    <property type="match status" value="1"/>
</dbReference>
<dbReference type="SUPFAM" id="SSF53474">
    <property type="entry name" value="alpha/beta-Hydrolases"/>
    <property type="match status" value="1"/>
</dbReference>
<feature type="compositionally biased region" description="Basic and acidic residues" evidence="1">
    <location>
        <begin position="122"/>
        <end position="133"/>
    </location>
</feature>
<feature type="region of interest" description="Disordered" evidence="1">
    <location>
        <begin position="117"/>
        <end position="148"/>
    </location>
</feature>
<dbReference type="Gene3D" id="3.40.50.1820">
    <property type="entry name" value="alpha/beta hydrolase"/>
    <property type="match status" value="1"/>
</dbReference>